<accession>Q0S007</accession>
<name>Q0S007_RHOJR</name>
<evidence type="ECO:0000256" key="7">
    <source>
        <dbReference type="ARBA" id="ARBA00023015"/>
    </source>
</evidence>
<evidence type="ECO:0000256" key="4">
    <source>
        <dbReference type="ARBA" id="ARBA00022723"/>
    </source>
</evidence>
<evidence type="ECO:0000256" key="11">
    <source>
        <dbReference type="HAMAP-Rule" id="MF_01479"/>
    </source>
</evidence>
<dbReference type="GO" id="GO:0045454">
    <property type="term" value="P:cell redox homeostasis"/>
    <property type="evidence" value="ECO:0007669"/>
    <property type="project" value="TreeGrafter"/>
</dbReference>
<dbReference type="PANTHER" id="PTHR38839">
    <property type="entry name" value="TRANSCRIPTIONAL REGULATOR WHID-RELATED"/>
    <property type="match status" value="1"/>
</dbReference>
<feature type="binding site" evidence="11">
    <location>
        <position position="57"/>
    </location>
    <ligand>
        <name>[4Fe-4S] cluster</name>
        <dbReference type="ChEBI" id="CHEBI:49883"/>
    </ligand>
</feature>
<comment type="cofactor">
    <cofactor evidence="11">
        <name>[4Fe-4S] cluster</name>
        <dbReference type="ChEBI" id="CHEBI:49883"/>
    </cofactor>
    <text evidence="11">Binds 1 [4Fe-4S] cluster per subunit. Following nitrosylation of the [4Fe-4S] cluster binds 1 [4Fe-8(NO)] cluster per subunit.</text>
</comment>
<dbReference type="KEGG" id="rha:RHA1_ro08082"/>
<keyword evidence="5 11" id="KW-0408">Iron</keyword>
<keyword evidence="3 11" id="KW-0004">4Fe-4S</keyword>
<keyword evidence="8 11" id="KW-0238">DNA-binding</keyword>
<dbReference type="GO" id="GO:0005737">
    <property type="term" value="C:cytoplasm"/>
    <property type="evidence" value="ECO:0007669"/>
    <property type="project" value="UniProtKB-SubCell"/>
</dbReference>
<dbReference type="RefSeq" id="WP_011599024.1">
    <property type="nucleotide sequence ID" value="NC_008269.1"/>
</dbReference>
<dbReference type="PROSITE" id="PS51674">
    <property type="entry name" value="4FE4S_WBL"/>
    <property type="match status" value="1"/>
</dbReference>
<feature type="binding site" evidence="11">
    <location>
        <position position="48"/>
    </location>
    <ligand>
        <name>[4Fe-4S] cluster</name>
        <dbReference type="ChEBI" id="CHEBI:49883"/>
    </ligand>
</feature>
<evidence type="ECO:0000259" key="12">
    <source>
        <dbReference type="PROSITE" id="PS51674"/>
    </source>
</evidence>
<evidence type="ECO:0000256" key="6">
    <source>
        <dbReference type="ARBA" id="ARBA00023014"/>
    </source>
</evidence>
<keyword evidence="6 11" id="KW-0411">Iron-sulfur</keyword>
<dbReference type="GO" id="GO:0047134">
    <property type="term" value="F:protein-disulfide reductase [NAD(P)H] activity"/>
    <property type="evidence" value="ECO:0007669"/>
    <property type="project" value="TreeGrafter"/>
</dbReference>
<comment type="similarity">
    <text evidence="2 11">Belongs to the WhiB family.</text>
</comment>
<keyword evidence="13" id="KW-0614">Plasmid</keyword>
<evidence type="ECO:0000313" key="14">
    <source>
        <dbReference type="Proteomes" id="UP000008710"/>
    </source>
</evidence>
<feature type="binding site" evidence="11">
    <location>
        <position position="51"/>
    </location>
    <ligand>
        <name>[4Fe-4S] cluster</name>
        <dbReference type="ChEBI" id="CHEBI:49883"/>
    </ligand>
</feature>
<dbReference type="GO" id="GO:0003677">
    <property type="term" value="F:DNA binding"/>
    <property type="evidence" value="ECO:0007669"/>
    <property type="project" value="UniProtKB-UniRule"/>
</dbReference>
<evidence type="ECO:0000256" key="5">
    <source>
        <dbReference type="ARBA" id="ARBA00023004"/>
    </source>
</evidence>
<comment type="subcellular location">
    <subcellularLocation>
        <location evidence="1 11">Cytoplasm</location>
    </subcellularLocation>
</comment>
<dbReference type="GO" id="GO:0045892">
    <property type="term" value="P:negative regulation of DNA-templated transcription"/>
    <property type="evidence" value="ECO:0007669"/>
    <property type="project" value="TreeGrafter"/>
</dbReference>
<feature type="domain" description="4Fe-4S Wbl-type" evidence="12">
    <location>
        <begin position="17"/>
        <end position="81"/>
    </location>
</feature>
<evidence type="ECO:0000256" key="2">
    <source>
        <dbReference type="ARBA" id="ARBA00006597"/>
    </source>
</evidence>
<evidence type="ECO:0000256" key="9">
    <source>
        <dbReference type="ARBA" id="ARBA00023157"/>
    </source>
</evidence>
<comment type="function">
    <text evidence="11">Acts as a transcriptional regulator. Probably redox-responsive. The apo- but not holo-form probably binds DNA.</text>
</comment>
<dbReference type="Proteomes" id="UP000008710">
    <property type="component" value="Plasmid pRHL1"/>
</dbReference>
<dbReference type="GO" id="GO:0046872">
    <property type="term" value="F:metal ion binding"/>
    <property type="evidence" value="ECO:0007669"/>
    <property type="project" value="UniProtKB-KW"/>
</dbReference>
<keyword evidence="4 11" id="KW-0479">Metal-binding</keyword>
<dbReference type="OrthoDB" id="4476005at2"/>
<dbReference type="GO" id="GO:0051539">
    <property type="term" value="F:4 iron, 4 sulfur cluster binding"/>
    <property type="evidence" value="ECO:0007669"/>
    <property type="project" value="UniProtKB-UniRule"/>
</dbReference>
<dbReference type="InterPro" id="IPR034768">
    <property type="entry name" value="4FE4S_WBL"/>
</dbReference>
<dbReference type="HOGENOM" id="CLU_106245_6_1_11"/>
<comment type="PTM">
    <text evidence="11">The Fe-S cluster can be nitrosylated by nitric oxide (NO).</text>
</comment>
<dbReference type="AlphaFoldDB" id="Q0S007"/>
<evidence type="ECO:0000256" key="8">
    <source>
        <dbReference type="ARBA" id="ARBA00023125"/>
    </source>
</evidence>
<dbReference type="EMBL" id="CP000432">
    <property type="protein sequence ID" value="ABG99129.1"/>
    <property type="molecule type" value="Genomic_DNA"/>
</dbReference>
<gene>
    <name evidence="11" type="primary">whiB</name>
    <name evidence="13" type="ordered locus">RHA1_ro08082</name>
</gene>
<keyword evidence="10 11" id="KW-0804">Transcription</keyword>
<dbReference type="HAMAP" id="MF_01479">
    <property type="entry name" value="WhiB"/>
    <property type="match status" value="1"/>
</dbReference>
<geneLocation type="plasmid" evidence="13 14">
    <name>pRHL1</name>
</geneLocation>
<proteinExistence type="inferred from homology"/>
<dbReference type="GO" id="GO:0035731">
    <property type="term" value="F:dinitrosyl-iron complex binding"/>
    <property type="evidence" value="ECO:0007669"/>
    <property type="project" value="UniProtKB-UniRule"/>
</dbReference>
<keyword evidence="11" id="KW-0963">Cytoplasm</keyword>
<evidence type="ECO:0000256" key="10">
    <source>
        <dbReference type="ARBA" id="ARBA00023163"/>
    </source>
</evidence>
<evidence type="ECO:0000313" key="13">
    <source>
        <dbReference type="EMBL" id="ABG99129.1"/>
    </source>
</evidence>
<keyword evidence="9 11" id="KW-1015">Disulfide bond</keyword>
<keyword evidence="7 11" id="KW-0805">Transcription regulation</keyword>
<feature type="binding site" evidence="11">
    <location>
        <position position="18"/>
    </location>
    <ligand>
        <name>[4Fe-4S] cluster</name>
        <dbReference type="ChEBI" id="CHEBI:49883"/>
    </ligand>
</feature>
<comment type="PTM">
    <text evidence="11">Upon Fe-S cluster removal intramolecular disulfide bonds are formed.</text>
</comment>
<reference evidence="14" key="1">
    <citation type="journal article" date="2006" name="Proc. Natl. Acad. Sci. U.S.A.">
        <title>The complete genome of Rhodococcus sp. RHA1 provides insights into a catabolic powerhouse.</title>
        <authorList>
            <person name="McLeod M.P."/>
            <person name="Warren R.L."/>
            <person name="Hsiao W.W.L."/>
            <person name="Araki N."/>
            <person name="Myhre M."/>
            <person name="Fernandes C."/>
            <person name="Miyazawa D."/>
            <person name="Wong W."/>
            <person name="Lillquist A.L."/>
            <person name="Wang D."/>
            <person name="Dosanjh M."/>
            <person name="Hara H."/>
            <person name="Petrescu A."/>
            <person name="Morin R.D."/>
            <person name="Yang G."/>
            <person name="Stott J.M."/>
            <person name="Schein J.E."/>
            <person name="Shin H."/>
            <person name="Smailus D."/>
            <person name="Siddiqui A.S."/>
            <person name="Marra M.A."/>
            <person name="Jones S.J.M."/>
            <person name="Holt R."/>
            <person name="Brinkman F.S.L."/>
            <person name="Miyauchi K."/>
            <person name="Fukuda M."/>
            <person name="Davies J.E."/>
            <person name="Mohn W.W."/>
            <person name="Eltis L.D."/>
        </authorList>
    </citation>
    <scope>NUCLEOTIDE SEQUENCE [LARGE SCALE GENOMIC DNA]</scope>
    <source>
        <strain evidence="14">RHA1</strain>
    </source>
</reference>
<dbReference type="InterPro" id="IPR003482">
    <property type="entry name" value="Whib"/>
</dbReference>
<evidence type="ECO:0000256" key="3">
    <source>
        <dbReference type="ARBA" id="ARBA00022485"/>
    </source>
</evidence>
<dbReference type="Pfam" id="PF02467">
    <property type="entry name" value="Whib"/>
    <property type="match status" value="1"/>
</dbReference>
<sequence>MNDDLFGHELEWQRHSRCRRMGTELFFPQDGESLHQRSKREREAKQLCARCPVADACRTYAFEKAEPHGIWGGLSATERQSRY</sequence>
<protein>
    <recommendedName>
        <fullName evidence="11">Transcriptional regulator WhiB</fullName>
    </recommendedName>
</protein>
<evidence type="ECO:0000256" key="1">
    <source>
        <dbReference type="ARBA" id="ARBA00004496"/>
    </source>
</evidence>
<organism evidence="13 14">
    <name type="scientific">Rhodococcus jostii (strain RHA1)</name>
    <dbReference type="NCBI Taxonomy" id="101510"/>
    <lineage>
        <taxon>Bacteria</taxon>
        <taxon>Bacillati</taxon>
        <taxon>Actinomycetota</taxon>
        <taxon>Actinomycetes</taxon>
        <taxon>Mycobacteriales</taxon>
        <taxon>Nocardiaceae</taxon>
        <taxon>Rhodococcus</taxon>
    </lineage>
</organism>